<name>A0A8I1EAS9_PSEPU</name>
<proteinExistence type="predicted"/>
<organism evidence="6 7">
    <name type="scientific">Pseudomonas putida</name>
    <name type="common">Arthrobacter siderocapsulatus</name>
    <dbReference type="NCBI Taxonomy" id="303"/>
    <lineage>
        <taxon>Bacteria</taxon>
        <taxon>Pseudomonadati</taxon>
        <taxon>Pseudomonadota</taxon>
        <taxon>Gammaproteobacteria</taxon>
        <taxon>Pseudomonadales</taxon>
        <taxon>Pseudomonadaceae</taxon>
        <taxon>Pseudomonas</taxon>
    </lineage>
</organism>
<protein>
    <recommendedName>
        <fullName evidence="5">Flagellar protein FliT</fullName>
    </recommendedName>
</protein>
<comment type="caution">
    <text evidence="6">The sequence shown here is derived from an EMBL/GenBank/DDBJ whole genome shotgun (WGS) entry which is preliminary data.</text>
</comment>
<dbReference type="EMBL" id="JAEHTE010000001">
    <property type="protein sequence ID" value="MBI6882537.1"/>
    <property type="molecule type" value="Genomic_DNA"/>
</dbReference>
<keyword evidence="4" id="KW-0143">Chaperone</keyword>
<reference evidence="6" key="1">
    <citation type="submission" date="2020-12" db="EMBL/GenBank/DDBJ databases">
        <title>Enhanced detection system for hospital associated transmission using whole genome sequencing surveillance.</title>
        <authorList>
            <person name="Harrison L.H."/>
            <person name="Van Tyne D."/>
            <person name="Marsh J.W."/>
            <person name="Griffith M.P."/>
            <person name="Snyder D.J."/>
            <person name="Cooper V.S."/>
            <person name="Mustapha M."/>
        </authorList>
    </citation>
    <scope>NUCLEOTIDE SEQUENCE</scope>
    <source>
        <strain evidence="6">PSB00042</strain>
    </source>
</reference>
<evidence type="ECO:0000256" key="4">
    <source>
        <dbReference type="ARBA" id="ARBA00023186"/>
    </source>
</evidence>
<gene>
    <name evidence="6" type="ORF">JEU22_01315</name>
</gene>
<dbReference type="InterPro" id="IPR008622">
    <property type="entry name" value="FliT"/>
</dbReference>
<dbReference type="RefSeq" id="WP_198746153.1">
    <property type="nucleotide sequence ID" value="NZ_JAEHTE010000001.1"/>
</dbReference>
<evidence type="ECO:0000256" key="1">
    <source>
        <dbReference type="ARBA" id="ARBA00004514"/>
    </source>
</evidence>
<evidence type="ECO:0000313" key="6">
    <source>
        <dbReference type="EMBL" id="MBI6882537.1"/>
    </source>
</evidence>
<comment type="subcellular location">
    <subcellularLocation>
        <location evidence="1">Cytoplasm</location>
        <location evidence="1">Cytosol</location>
    </subcellularLocation>
</comment>
<evidence type="ECO:0000256" key="2">
    <source>
        <dbReference type="ARBA" id="ARBA00022490"/>
    </source>
</evidence>
<evidence type="ECO:0000313" key="7">
    <source>
        <dbReference type="Proteomes" id="UP000637061"/>
    </source>
</evidence>
<dbReference type="Gene3D" id="1.20.58.380">
    <property type="entry name" value="Flagellar protein flit"/>
    <property type="match status" value="1"/>
</dbReference>
<dbReference type="AlphaFoldDB" id="A0A8I1EAS9"/>
<accession>A0A8I1EAS9</accession>
<keyword evidence="2" id="KW-0963">Cytoplasm</keyword>
<dbReference type="Pfam" id="PF05400">
    <property type="entry name" value="FliT"/>
    <property type="match status" value="1"/>
</dbReference>
<keyword evidence="3" id="KW-1005">Bacterial flagellum biogenesis</keyword>
<evidence type="ECO:0000256" key="5">
    <source>
        <dbReference type="ARBA" id="ARBA00093797"/>
    </source>
</evidence>
<dbReference type="Proteomes" id="UP000637061">
    <property type="component" value="Unassembled WGS sequence"/>
</dbReference>
<evidence type="ECO:0000256" key="3">
    <source>
        <dbReference type="ARBA" id="ARBA00022795"/>
    </source>
</evidence>
<sequence length="128" mass="14693">MTAPIYRRLDTYRDILNRSRQMVELAASGQWEELIELQVKTGFTVSVPLLQHVDKHHVLSDGEGPEAAQLMKAILDCWADLQSKMINRQKEIAHLIESAKYQEAHGGLGKVVRTNTYSRDDLYRNKSR</sequence>